<dbReference type="EMBL" id="QURL01000002">
    <property type="protein sequence ID" value="RFC65481.1"/>
    <property type="molecule type" value="Genomic_DNA"/>
</dbReference>
<keyword evidence="5" id="KW-1185">Reference proteome</keyword>
<organism evidence="4 5">
    <name type="scientific">Fulvimarina endophytica</name>
    <dbReference type="NCBI Taxonomy" id="2293836"/>
    <lineage>
        <taxon>Bacteria</taxon>
        <taxon>Pseudomonadati</taxon>
        <taxon>Pseudomonadota</taxon>
        <taxon>Alphaproteobacteria</taxon>
        <taxon>Hyphomicrobiales</taxon>
        <taxon>Aurantimonadaceae</taxon>
        <taxon>Fulvimarina</taxon>
    </lineage>
</organism>
<dbReference type="PRINTS" id="PR00811">
    <property type="entry name" value="BCTERIALGSPD"/>
</dbReference>
<dbReference type="PROSITE" id="PS50914">
    <property type="entry name" value="BON"/>
    <property type="match status" value="1"/>
</dbReference>
<sequence length="525" mass="55959">MTISAFLRTLCISAALAGAVVGTPLPAMADENYVPVGMGNTTIQLGLDKSKVIELSADAHDILVANPSVADALTRDKRHIYLFGKQVGQTNLIVFDKANRQIASIEIRIERDVTGLAAAIRRYVPDSDVTVEIMNDNVVLTGRVRTPLDAKRVGQIAGAYLTGGEATTGNYIRQASAGGEANGGADVAFASESRRESQIINLLQIEGEDQVTLKVTVAEVQRSVVKQLGLDGAVSTAIDGVTFGAVTDNVFGLGNALGGQFAGLGYNNGSTDVSTQLRAMEQAGVMRTLAEPSLTAISGESASFKVGGEFSVPSGRDFTPEKRTNIRDANGRVVDVEIEDGQYTLNSRNVEYGIGLDFTPVVLSPGRISLKLRTSVSEPTFESPFNLGSDQKSRIPATAVIGIRKRLADTTVELPSGGSLVIAGLVRDEVRQVISGFPGLSKLPILGSLFRSRDFQRYETELVIIVTPYLVRPVAREALARPDDGLAFSSDGAGNFLGRINRIYGHSETQLPPGRYHGVVGYIYK</sequence>
<evidence type="ECO:0000259" key="3">
    <source>
        <dbReference type="PROSITE" id="PS50914"/>
    </source>
</evidence>
<dbReference type="InterPro" id="IPR032789">
    <property type="entry name" value="T2SS-T3SS_pil_N"/>
</dbReference>
<proteinExistence type="inferred from homology"/>
<keyword evidence="2" id="KW-0732">Signal</keyword>
<reference evidence="4 5" key="1">
    <citation type="submission" date="2018-08" db="EMBL/GenBank/DDBJ databases">
        <title>Fulvimarina sp. 85, whole genome shotgun sequence.</title>
        <authorList>
            <person name="Tuo L."/>
        </authorList>
    </citation>
    <scope>NUCLEOTIDE SEQUENCE [LARGE SCALE GENOMIC DNA]</scope>
    <source>
        <strain evidence="4 5">85</strain>
    </source>
</reference>
<evidence type="ECO:0000313" key="5">
    <source>
        <dbReference type="Proteomes" id="UP000264310"/>
    </source>
</evidence>
<comment type="caution">
    <text evidence="4">The sequence shown here is derived from an EMBL/GenBank/DDBJ whole genome shotgun (WGS) entry which is preliminary data.</text>
</comment>
<dbReference type="GO" id="GO:0015627">
    <property type="term" value="C:type II protein secretion system complex"/>
    <property type="evidence" value="ECO:0007669"/>
    <property type="project" value="TreeGrafter"/>
</dbReference>
<feature type="chain" id="PRO_5017085748" evidence="2">
    <location>
        <begin position="30"/>
        <end position="525"/>
    </location>
</feature>
<dbReference type="AlphaFoldDB" id="A0A371X8G2"/>
<dbReference type="RefSeq" id="WP_116682377.1">
    <property type="nucleotide sequence ID" value="NZ_QURL01000002.1"/>
</dbReference>
<dbReference type="Pfam" id="PF00263">
    <property type="entry name" value="Secretin"/>
    <property type="match status" value="1"/>
</dbReference>
<protein>
    <submittedName>
        <fullName evidence="4">Type II and III secretion system protein family protein</fullName>
    </submittedName>
</protein>
<name>A0A371X8G2_9HYPH</name>
<dbReference type="PANTHER" id="PTHR30332">
    <property type="entry name" value="PROBABLE GENERAL SECRETION PATHWAY PROTEIN D"/>
    <property type="match status" value="1"/>
</dbReference>
<gene>
    <name evidence="4" type="ORF">DYI37_03720</name>
</gene>
<dbReference type="OrthoDB" id="9775455at2"/>
<dbReference type="InterPro" id="IPR050810">
    <property type="entry name" value="Bact_Secretion_Sys_Channel"/>
</dbReference>
<accession>A0A371X8G2</accession>
<dbReference type="GO" id="GO:0009306">
    <property type="term" value="P:protein secretion"/>
    <property type="evidence" value="ECO:0007669"/>
    <property type="project" value="InterPro"/>
</dbReference>
<dbReference type="InterPro" id="IPR007055">
    <property type="entry name" value="BON_dom"/>
</dbReference>
<evidence type="ECO:0000313" key="4">
    <source>
        <dbReference type="EMBL" id="RFC65481.1"/>
    </source>
</evidence>
<feature type="domain" description="BON" evidence="3">
    <location>
        <begin position="105"/>
        <end position="176"/>
    </location>
</feature>
<comment type="similarity">
    <text evidence="1">Belongs to the bacterial secretin family.</text>
</comment>
<feature type="signal peptide" evidence="2">
    <location>
        <begin position="1"/>
        <end position="29"/>
    </location>
</feature>
<dbReference type="Proteomes" id="UP000264310">
    <property type="component" value="Unassembled WGS sequence"/>
</dbReference>
<dbReference type="PANTHER" id="PTHR30332:SF17">
    <property type="entry name" value="TYPE IV PILIATION SYSTEM PROTEIN DR_0774-RELATED"/>
    <property type="match status" value="1"/>
</dbReference>
<evidence type="ECO:0000256" key="1">
    <source>
        <dbReference type="RuleBase" id="RU004003"/>
    </source>
</evidence>
<dbReference type="InterPro" id="IPR004846">
    <property type="entry name" value="T2SS/T3SS_dom"/>
</dbReference>
<dbReference type="InterPro" id="IPR001775">
    <property type="entry name" value="GspD/PilQ"/>
</dbReference>
<dbReference type="Pfam" id="PF13629">
    <property type="entry name" value="T2SS-T3SS_pil_N"/>
    <property type="match status" value="1"/>
</dbReference>
<evidence type="ECO:0000256" key="2">
    <source>
        <dbReference type="SAM" id="SignalP"/>
    </source>
</evidence>